<feature type="compositionally biased region" description="Polar residues" evidence="1">
    <location>
        <begin position="348"/>
        <end position="358"/>
    </location>
</feature>
<dbReference type="Proteomes" id="UP000078561">
    <property type="component" value="Unassembled WGS sequence"/>
</dbReference>
<proteinExistence type="predicted"/>
<evidence type="ECO:0000256" key="1">
    <source>
        <dbReference type="SAM" id="MobiDB-lite"/>
    </source>
</evidence>
<feature type="compositionally biased region" description="Polar residues" evidence="1">
    <location>
        <begin position="8"/>
        <end position="25"/>
    </location>
</feature>
<feature type="compositionally biased region" description="Low complexity" evidence="1">
    <location>
        <begin position="432"/>
        <end position="447"/>
    </location>
</feature>
<sequence length="523" mass="58107">MAIDDFTDLNNTTTVPSENYSNHSDPPTTTVSSPSSTATQPTRHYEEKSLIEEKQKSLMDSVLPFQLSAEDDFSSLLDQLNDIQLPPTVPTTIDDNQGDTFQHDHHAEKTLVSTTSPMDDVTDQVKVVDLPKATTTPPAVITTAITNSTSSQGDHGEKHWVEDDSVSNHQPRYTRPPLPNYASSSSFSSSSVSRATSTLSINSRRSTRSYKSMMGNSSNGKQRSVLGTSSSSTITNINTTKRSANKYHARTYDEMMRIPDIHERIRFYEKTYQLCIRSDSTMATWVKKSKEKGIPAPLLEGYVPPPRSRMMSSSSSYMSISRSESNHFKMSSSLSGSISMFLRKASSHHSSTPHQIPTTPAIPDSVSRSFGRQATLDKNHRLAHSMHWSTLPGTNSYSPTIPPRHQQYHRQTTHRRKAPSSHLAPLPSRVTPLASPLSPKKLSSKRSMQQYSQSSNKLHPSPSASISSQRSSYKKLSATTKPSSRKHAPPSVFMFQETPSPSSYRDSPMSRRFTRNGSKLGMY</sequence>
<reference evidence="2" key="1">
    <citation type="submission" date="2016-04" db="EMBL/GenBank/DDBJ databases">
        <authorList>
            <person name="Evans L.H."/>
            <person name="Alamgir A."/>
            <person name="Owens N."/>
            <person name="Weber N.D."/>
            <person name="Virtaneva K."/>
            <person name="Barbian K."/>
            <person name="Babar A."/>
            <person name="Rosenke K."/>
        </authorList>
    </citation>
    <scope>NUCLEOTIDE SEQUENCE [LARGE SCALE GENOMIC DNA]</scope>
    <source>
        <strain evidence="2">CBS 101.48</strain>
    </source>
</reference>
<dbReference type="STRING" id="4829.A0A168T7K6"/>
<feature type="compositionally biased region" description="Low complexity" evidence="1">
    <location>
        <begin position="228"/>
        <end position="237"/>
    </location>
</feature>
<dbReference type="EMBL" id="LT555164">
    <property type="protein sequence ID" value="SAM09609.1"/>
    <property type="molecule type" value="Genomic_DNA"/>
</dbReference>
<feature type="compositionally biased region" description="Basic residues" evidence="1">
    <location>
        <begin position="406"/>
        <end position="419"/>
    </location>
</feature>
<organism evidence="2">
    <name type="scientific">Absidia glauca</name>
    <name type="common">Pin mould</name>
    <dbReference type="NCBI Taxonomy" id="4829"/>
    <lineage>
        <taxon>Eukaryota</taxon>
        <taxon>Fungi</taxon>
        <taxon>Fungi incertae sedis</taxon>
        <taxon>Mucoromycota</taxon>
        <taxon>Mucoromycotina</taxon>
        <taxon>Mucoromycetes</taxon>
        <taxon>Mucorales</taxon>
        <taxon>Cunninghamellaceae</taxon>
        <taxon>Absidia</taxon>
    </lineage>
</organism>
<protein>
    <submittedName>
        <fullName evidence="2">Uncharacterized protein</fullName>
    </submittedName>
</protein>
<dbReference type="OrthoDB" id="2256155at2759"/>
<keyword evidence="3" id="KW-1185">Reference proteome</keyword>
<feature type="region of interest" description="Disordered" evidence="1">
    <location>
        <begin position="345"/>
        <end position="367"/>
    </location>
</feature>
<gene>
    <name evidence="2" type="primary">ABSGL_15310.1 scaffold 16604</name>
</gene>
<feature type="compositionally biased region" description="Polar residues" evidence="1">
    <location>
        <begin position="448"/>
        <end position="458"/>
    </location>
</feature>
<evidence type="ECO:0000313" key="2">
    <source>
        <dbReference type="EMBL" id="SAM09609.1"/>
    </source>
</evidence>
<feature type="compositionally biased region" description="Low complexity" evidence="1">
    <location>
        <begin position="26"/>
        <end position="42"/>
    </location>
</feature>
<feature type="compositionally biased region" description="Low complexity" evidence="1">
    <location>
        <begin position="461"/>
        <end position="477"/>
    </location>
</feature>
<feature type="compositionally biased region" description="Polar residues" evidence="1">
    <location>
        <begin position="214"/>
        <end position="227"/>
    </location>
</feature>
<evidence type="ECO:0000313" key="3">
    <source>
        <dbReference type="Proteomes" id="UP000078561"/>
    </source>
</evidence>
<feature type="region of interest" description="Disordered" evidence="1">
    <location>
        <begin position="1"/>
        <end position="46"/>
    </location>
</feature>
<feature type="compositionally biased region" description="Low complexity" evidence="1">
    <location>
        <begin position="183"/>
        <end position="200"/>
    </location>
</feature>
<feature type="region of interest" description="Disordered" evidence="1">
    <location>
        <begin position="390"/>
        <end position="523"/>
    </location>
</feature>
<dbReference type="AlphaFoldDB" id="A0A168T7K6"/>
<dbReference type="OMA" id="HERIRFY"/>
<name>A0A168T7K6_ABSGL</name>
<feature type="region of interest" description="Disordered" evidence="1">
    <location>
        <begin position="146"/>
        <end position="237"/>
    </location>
</feature>
<dbReference type="InParanoid" id="A0A168T7K6"/>
<feature type="compositionally biased region" description="Polar residues" evidence="1">
    <location>
        <begin position="390"/>
        <end position="399"/>
    </location>
</feature>
<accession>A0A168T7K6</accession>